<dbReference type="Pfam" id="PF11265">
    <property type="entry name" value="Med25_VWA"/>
    <property type="match status" value="1"/>
</dbReference>
<reference evidence="4" key="1">
    <citation type="submission" date="2023-05" db="EMBL/GenBank/DDBJ databases">
        <authorList>
            <person name="Huff M."/>
        </authorList>
    </citation>
    <scope>NUCLEOTIDE SEQUENCE</scope>
</reference>
<accession>A0AAD1ZGS1</accession>
<organism evidence="4 5">
    <name type="scientific">Fraxinus pennsylvanica</name>
    <dbReference type="NCBI Taxonomy" id="56036"/>
    <lineage>
        <taxon>Eukaryota</taxon>
        <taxon>Viridiplantae</taxon>
        <taxon>Streptophyta</taxon>
        <taxon>Embryophyta</taxon>
        <taxon>Tracheophyta</taxon>
        <taxon>Spermatophyta</taxon>
        <taxon>Magnoliopsida</taxon>
        <taxon>eudicotyledons</taxon>
        <taxon>Gunneridae</taxon>
        <taxon>Pentapetalae</taxon>
        <taxon>asterids</taxon>
        <taxon>lamiids</taxon>
        <taxon>Lamiales</taxon>
        <taxon>Oleaceae</taxon>
        <taxon>Oleeae</taxon>
        <taxon>Fraxinus</taxon>
    </lineage>
</organism>
<feature type="domain" description="Mediator of RNA polymerase II transcription subunit 25 von Willebrand factor type A" evidence="3">
    <location>
        <begin position="126"/>
        <end position="197"/>
    </location>
</feature>
<dbReference type="EMBL" id="OU503045">
    <property type="protein sequence ID" value="CAI9769094.1"/>
    <property type="molecule type" value="Genomic_DNA"/>
</dbReference>
<gene>
    <name evidence="4" type="ORF">FPE_LOCUS17196</name>
</gene>
<keyword evidence="5" id="KW-1185">Reference proteome</keyword>
<dbReference type="Proteomes" id="UP000834106">
    <property type="component" value="Chromosome 10"/>
</dbReference>
<dbReference type="PANTHER" id="PTHR12433">
    <property type="entry name" value="MEDIATOR OF RNA POLYMERASE II TRANSCRIPTION SUBUNIT 25"/>
    <property type="match status" value="1"/>
</dbReference>
<evidence type="ECO:0000313" key="4">
    <source>
        <dbReference type="EMBL" id="CAI9769094.1"/>
    </source>
</evidence>
<evidence type="ECO:0000256" key="2">
    <source>
        <dbReference type="ARBA" id="ARBA00019694"/>
    </source>
</evidence>
<dbReference type="InterPro" id="IPR021419">
    <property type="entry name" value="Mediator_Med25_VWA"/>
</dbReference>
<evidence type="ECO:0000259" key="3">
    <source>
        <dbReference type="Pfam" id="PF11265"/>
    </source>
</evidence>
<dbReference type="GO" id="GO:0005667">
    <property type="term" value="C:transcription regulator complex"/>
    <property type="evidence" value="ECO:0007669"/>
    <property type="project" value="TreeGrafter"/>
</dbReference>
<sequence>MISCNYTNFHSCLQACNSEEDGLFAFDLHSDGERQRNLNATNGSLGTNGSLLGFSSRNSPYSCIQMNERKVSTIDDEIAFENIYRYMGQKQLIMAVEGMAAMGPHWFTILFNYLDKKIWYFNYPYSCVVQRSGWTMHIDIFFQWLSAIPFSSRGFNDAAISEGLAKALMMFSATNGNQTLSVDGLRQCILVAASNPFVSY</sequence>
<comment type="similarity">
    <text evidence="1">Belongs to the Mediator complex subunit 25 family.</text>
</comment>
<dbReference type="PANTHER" id="PTHR12433:SF11">
    <property type="entry name" value="MEDIATOR OF RNA POLYMERASE II TRANSCRIPTION SUBUNIT 25"/>
    <property type="match status" value="1"/>
</dbReference>
<dbReference type="GO" id="GO:0016592">
    <property type="term" value="C:mediator complex"/>
    <property type="evidence" value="ECO:0007669"/>
    <property type="project" value="TreeGrafter"/>
</dbReference>
<proteinExistence type="inferred from homology"/>
<dbReference type="AlphaFoldDB" id="A0AAD1ZGS1"/>
<dbReference type="GO" id="GO:0045944">
    <property type="term" value="P:positive regulation of transcription by RNA polymerase II"/>
    <property type="evidence" value="ECO:0007669"/>
    <property type="project" value="TreeGrafter"/>
</dbReference>
<name>A0AAD1ZGS1_9LAMI</name>
<protein>
    <recommendedName>
        <fullName evidence="2">Mediator of RNA polymerase II transcription subunit 25</fullName>
    </recommendedName>
</protein>
<evidence type="ECO:0000256" key="1">
    <source>
        <dbReference type="ARBA" id="ARBA00009102"/>
    </source>
</evidence>
<evidence type="ECO:0000313" key="5">
    <source>
        <dbReference type="Proteomes" id="UP000834106"/>
    </source>
</evidence>